<evidence type="ECO:0000313" key="3">
    <source>
        <dbReference type="Proteomes" id="UP000061839"/>
    </source>
</evidence>
<sequence length="129" mass="13920">MIFFLSAEEALLLASAAMGQAPEVRDYGLLQSALVRPQTQLFGDDAYPELHLKAAALLHSLVKNYCLVDGNKRLGFACTAVFLVANGEPLMLSQEDAYQLTMAVAAGELDDLKVIASALAKPEYSFLPE</sequence>
<dbReference type="EMBL" id="CP011005">
    <property type="protein sequence ID" value="AJT40660.1"/>
    <property type="molecule type" value="Genomic_DNA"/>
</dbReference>
<feature type="domain" description="Fido" evidence="1">
    <location>
        <begin position="5"/>
        <end position="121"/>
    </location>
</feature>
<dbReference type="RefSeq" id="WP_045073433.1">
    <property type="nucleotide sequence ID" value="NZ_CP011005.1"/>
</dbReference>
<keyword evidence="3" id="KW-1185">Reference proteome</keyword>
<dbReference type="Pfam" id="PF02661">
    <property type="entry name" value="Fic"/>
    <property type="match status" value="1"/>
</dbReference>
<dbReference type="InterPro" id="IPR006440">
    <property type="entry name" value="Doc"/>
</dbReference>
<dbReference type="PANTHER" id="PTHR39426:SF1">
    <property type="entry name" value="HOMOLOGY TO DEATH-ON-CURING PROTEIN OF PHAGE P1"/>
    <property type="match status" value="1"/>
</dbReference>
<dbReference type="OrthoDB" id="9802752at2"/>
<dbReference type="AlphaFoldDB" id="A0A0D4BX15"/>
<accession>A0A0D4BX15</accession>
<gene>
    <name evidence="2" type="ORF">UM93_02365</name>
</gene>
<reference evidence="2 3" key="1">
    <citation type="journal article" date="2015" name="Genome Announc.">
        <title>Complete Genome Sequencing of Protease-Producing Novel Arthrobacter sp. Strain IHBB 11108 Using PacBio Single-Molecule Real-Time Sequencing Technology.</title>
        <authorList>
            <person name="Kiran S."/>
            <person name="Swarnkar M.K."/>
            <person name="Pal M."/>
            <person name="Thakur R."/>
            <person name="Tewari R."/>
            <person name="Singh A.K."/>
            <person name="Gulati A."/>
        </authorList>
    </citation>
    <scope>NUCLEOTIDE SEQUENCE [LARGE SCALE GENOMIC DNA]</scope>
    <source>
        <strain evidence="2 3">IHBB 11108</strain>
    </source>
</reference>
<proteinExistence type="predicted"/>
<dbReference type="PANTHER" id="PTHR39426">
    <property type="entry name" value="HOMOLOGY TO DEATH-ON-CURING PROTEIN OF PHAGE P1"/>
    <property type="match status" value="1"/>
</dbReference>
<name>A0A0D4BX15_9MICC</name>
<dbReference type="PATRIC" id="fig|1618207.4.peg.484"/>
<dbReference type="KEGG" id="ari:UM93_02365"/>
<evidence type="ECO:0000259" key="1">
    <source>
        <dbReference type="PROSITE" id="PS51459"/>
    </source>
</evidence>
<protein>
    <submittedName>
        <fullName evidence="2">Death-on-curing protein</fullName>
    </submittedName>
</protein>
<dbReference type="InterPro" id="IPR053737">
    <property type="entry name" value="Type_II_TA_Toxin"/>
</dbReference>
<dbReference type="PROSITE" id="PS51459">
    <property type="entry name" value="FIDO"/>
    <property type="match status" value="1"/>
</dbReference>
<dbReference type="Proteomes" id="UP000061839">
    <property type="component" value="Chromosome"/>
</dbReference>
<dbReference type="Gene3D" id="1.20.120.1870">
    <property type="entry name" value="Fic/DOC protein, Fido domain"/>
    <property type="match status" value="1"/>
</dbReference>
<organism evidence="2 3">
    <name type="scientific">Psychromicrobium lacuslunae</name>
    <dbReference type="NCBI Taxonomy" id="1618207"/>
    <lineage>
        <taxon>Bacteria</taxon>
        <taxon>Bacillati</taxon>
        <taxon>Actinomycetota</taxon>
        <taxon>Actinomycetes</taxon>
        <taxon>Micrococcales</taxon>
        <taxon>Micrococcaceae</taxon>
        <taxon>Psychromicrobium</taxon>
    </lineage>
</organism>
<dbReference type="GO" id="GO:0016301">
    <property type="term" value="F:kinase activity"/>
    <property type="evidence" value="ECO:0007669"/>
    <property type="project" value="InterPro"/>
</dbReference>
<evidence type="ECO:0000313" key="2">
    <source>
        <dbReference type="EMBL" id="AJT40660.1"/>
    </source>
</evidence>
<dbReference type="HOGENOM" id="CLU_115697_5_0_11"/>
<dbReference type="InterPro" id="IPR003812">
    <property type="entry name" value="Fido"/>
</dbReference>